<dbReference type="Pfam" id="PF00583">
    <property type="entry name" value="Acetyltransf_1"/>
    <property type="match status" value="1"/>
</dbReference>
<dbReference type="GO" id="GO:0016747">
    <property type="term" value="F:acyltransferase activity, transferring groups other than amino-acyl groups"/>
    <property type="evidence" value="ECO:0007669"/>
    <property type="project" value="InterPro"/>
</dbReference>
<sequence length="174" mass="19702">MSVYISTLTENDYEPSLEMIQDAYQDVDANAYERIQQLRLAPEYHYELEVIAKDEAGDIIGHALCTPIHIKSEQEAYHALMLASLSVKTSYRQMGLGKALVRALEERAQALEYTTMIVVGQQAYFEPLGYELASQHSITHANHALQTQTFVKFLWDTLESPPHGEIAYVSSDFD</sequence>
<dbReference type="Proteomes" id="UP000195208">
    <property type="component" value="Unassembled WGS sequence"/>
</dbReference>
<dbReference type="Gene3D" id="3.40.630.30">
    <property type="match status" value="1"/>
</dbReference>
<dbReference type="InterPro" id="IPR016181">
    <property type="entry name" value="Acyl_CoA_acyltransferase"/>
</dbReference>
<gene>
    <name evidence="3" type="ORF">B9M88_04475</name>
    <name evidence="2" type="ORF">GLV84_01840</name>
</gene>
<evidence type="ECO:0000313" key="5">
    <source>
        <dbReference type="Proteomes" id="UP000646308"/>
    </source>
</evidence>
<dbReference type="KEGG" id="sagq:EP23_10800"/>
<keyword evidence="4" id="KW-1185">Reference proteome</keyword>
<dbReference type="PROSITE" id="PS51186">
    <property type="entry name" value="GNAT"/>
    <property type="match status" value="1"/>
</dbReference>
<dbReference type="SUPFAM" id="SSF55729">
    <property type="entry name" value="Acyl-CoA N-acyltransferases (Nat)"/>
    <property type="match status" value="1"/>
</dbReference>
<dbReference type="OrthoDB" id="9797178at2"/>
<reference evidence="2" key="2">
    <citation type="submission" date="2019-11" db="EMBL/GenBank/DDBJ databases">
        <title>Whole genome comparisons of Staphylococcus agnetis isolates from cattle and chickens.</title>
        <authorList>
            <person name="Rhoads D."/>
            <person name="Shwani A."/>
            <person name="Adkins P."/>
            <person name="Calcutt M."/>
            <person name="Middleton J."/>
        </authorList>
    </citation>
    <scope>NUCLEOTIDE SEQUENCE</scope>
    <source>
        <strain evidence="2">1387</strain>
    </source>
</reference>
<reference evidence="3 4" key="1">
    <citation type="submission" date="2017-04" db="EMBL/GenBank/DDBJ databases">
        <title>Staphylococcus agnetis, a potential pathogen in the broiler production.</title>
        <authorList>
            <person name="Poulsen L."/>
        </authorList>
    </citation>
    <scope>NUCLEOTIDE SEQUENCE [LARGE SCALE GENOMIC DNA]</scope>
    <source>
        <strain evidence="3 4">723_310714_2_2_spleen</strain>
    </source>
</reference>
<dbReference type="CDD" id="cd04301">
    <property type="entry name" value="NAT_SF"/>
    <property type="match status" value="1"/>
</dbReference>
<evidence type="ECO:0000313" key="4">
    <source>
        <dbReference type="Proteomes" id="UP000195208"/>
    </source>
</evidence>
<dbReference type="InterPro" id="IPR000182">
    <property type="entry name" value="GNAT_dom"/>
</dbReference>
<name>A0A2T4MHL0_9STAP</name>
<dbReference type="GeneID" id="57690657"/>
<organism evidence="2 5">
    <name type="scientific">Staphylococcus agnetis</name>
    <dbReference type="NCBI Taxonomy" id="985762"/>
    <lineage>
        <taxon>Bacteria</taxon>
        <taxon>Bacillati</taxon>
        <taxon>Bacillota</taxon>
        <taxon>Bacilli</taxon>
        <taxon>Bacillales</taxon>
        <taxon>Staphylococcaceae</taxon>
        <taxon>Staphylococcus</taxon>
    </lineage>
</organism>
<dbReference type="Proteomes" id="UP000646308">
    <property type="component" value="Unassembled WGS sequence"/>
</dbReference>
<dbReference type="EMBL" id="NEFX01000009">
    <property type="protein sequence ID" value="OTW31446.1"/>
    <property type="molecule type" value="Genomic_DNA"/>
</dbReference>
<dbReference type="EMBL" id="WMFL01000030">
    <property type="protein sequence ID" value="NJI01618.1"/>
    <property type="molecule type" value="Genomic_DNA"/>
</dbReference>
<comment type="caution">
    <text evidence="2">The sequence shown here is derived from an EMBL/GenBank/DDBJ whole genome shotgun (WGS) entry which is preliminary data.</text>
</comment>
<proteinExistence type="predicted"/>
<evidence type="ECO:0000259" key="1">
    <source>
        <dbReference type="PROSITE" id="PS51186"/>
    </source>
</evidence>
<feature type="domain" description="N-acetyltransferase" evidence="1">
    <location>
        <begin position="3"/>
        <end position="157"/>
    </location>
</feature>
<dbReference type="RefSeq" id="WP_060552286.1">
    <property type="nucleotide sequence ID" value="NZ_CP009623.1"/>
</dbReference>
<dbReference type="AlphaFoldDB" id="A0A2T4MHL0"/>
<evidence type="ECO:0000313" key="3">
    <source>
        <dbReference type="EMBL" id="OTW31446.1"/>
    </source>
</evidence>
<evidence type="ECO:0000313" key="2">
    <source>
        <dbReference type="EMBL" id="NJI01618.1"/>
    </source>
</evidence>
<accession>A0A2T4MHL0</accession>
<protein>
    <submittedName>
        <fullName evidence="2 3">N-acetyltransferase</fullName>
    </submittedName>
</protein>